<dbReference type="Proteomes" id="UP000336166">
    <property type="component" value="Unassembled WGS sequence"/>
</dbReference>
<comment type="subcellular location">
    <subcellularLocation>
        <location evidence="1">Cell membrane</location>
        <topology evidence="1">Multi-pass membrane protein</topology>
    </subcellularLocation>
</comment>
<evidence type="ECO:0000313" key="9">
    <source>
        <dbReference type="EMBL" id="EAC5551791.1"/>
    </source>
</evidence>
<feature type="transmembrane region" description="Helical" evidence="6">
    <location>
        <begin position="211"/>
        <end position="236"/>
    </location>
</feature>
<dbReference type="EMBL" id="AANPAU010000011">
    <property type="protein sequence ID" value="EDP8515245.1"/>
    <property type="molecule type" value="Genomic_DNA"/>
</dbReference>
<dbReference type="InterPro" id="IPR017039">
    <property type="entry name" value="Virul_fac_BrkB"/>
</dbReference>
<evidence type="ECO:0000313" key="125">
    <source>
        <dbReference type="Proteomes" id="UP000530452"/>
    </source>
</evidence>
<dbReference type="EMBL" id="AABBYJ010000026">
    <property type="protein sequence ID" value="EAG4332640.1"/>
    <property type="molecule type" value="Genomic_DNA"/>
</dbReference>
<evidence type="ECO:0000313" key="82">
    <source>
        <dbReference type="EMBL" id="HAC1756335.1"/>
    </source>
</evidence>
<dbReference type="EMBL" id="DAAEEB010000030">
    <property type="protein sequence ID" value="HAA8054738.1"/>
    <property type="molecule type" value="Genomic_DNA"/>
</dbReference>
<dbReference type="EMBL" id="AAANYR010000008">
    <property type="protein sequence ID" value="EAD5787546.1"/>
    <property type="molecule type" value="Genomic_DNA"/>
</dbReference>
<evidence type="ECO:0000313" key="78">
    <source>
        <dbReference type="EMBL" id="HAB8558725.1"/>
    </source>
</evidence>
<evidence type="ECO:0000313" key="15">
    <source>
        <dbReference type="EMBL" id="EAD1186468.1"/>
    </source>
</evidence>
<evidence type="ECO:0000313" key="33">
    <source>
        <dbReference type="EMBL" id="EAG2246563.1"/>
    </source>
</evidence>
<evidence type="ECO:0000313" key="17">
    <source>
        <dbReference type="EMBL" id="EAD3794317.1"/>
    </source>
</evidence>
<dbReference type="Proteomes" id="UP000389283">
    <property type="component" value="Unassembled WGS sequence"/>
</dbReference>
<dbReference type="EMBL" id="AAAJWF010000010">
    <property type="protein sequence ID" value="EAC7481806.1"/>
    <property type="molecule type" value="Genomic_DNA"/>
</dbReference>
<evidence type="ECO:0000256" key="5">
    <source>
        <dbReference type="ARBA" id="ARBA00023136"/>
    </source>
</evidence>
<evidence type="ECO:0000313" key="126">
    <source>
        <dbReference type="Proteomes" id="UP000533021"/>
    </source>
</evidence>
<dbReference type="Proteomes" id="UP000455569">
    <property type="component" value="Unassembled WGS sequence"/>
</dbReference>
<evidence type="ECO:0000313" key="112">
    <source>
        <dbReference type="Proteomes" id="UP000423131"/>
    </source>
</evidence>
<evidence type="ECO:0000313" key="23">
    <source>
        <dbReference type="EMBL" id="EAE2355499.1"/>
    </source>
</evidence>
<dbReference type="Proteomes" id="UP000368512">
    <property type="component" value="Unassembled WGS sequence"/>
</dbReference>
<dbReference type="EMBL" id="AABBAW010000027">
    <property type="protein sequence ID" value="EAG2516614.1"/>
    <property type="molecule type" value="Genomic_DNA"/>
</dbReference>
<evidence type="ECO:0000313" key="135">
    <source>
        <dbReference type="Proteomes" id="UP000841146"/>
    </source>
</evidence>
<evidence type="ECO:0000313" key="94">
    <source>
        <dbReference type="Proteomes" id="UP000331186"/>
    </source>
</evidence>
<evidence type="ECO:0000313" key="122">
    <source>
        <dbReference type="Proteomes" id="UP000525850"/>
    </source>
</evidence>
<dbReference type="Proteomes" id="UP000540117">
    <property type="component" value="Unassembled WGS sequence"/>
</dbReference>
<evidence type="ECO:0000313" key="25">
    <source>
        <dbReference type="EMBL" id="EAE4942732.1"/>
    </source>
</evidence>
<gene>
    <name evidence="27" type="ORF">A8L61_10420</name>
    <name evidence="28" type="ORF">A8L61_16635</name>
    <name evidence="42" type="ORF">AB917_12845</name>
    <name evidence="7" type="ORF">ABZ57_13330</name>
    <name evidence="8" type="ORF">ABZ57_15590</name>
    <name evidence="89" type="ORF">AJL21_01450</name>
    <name evidence="21" type="ORF">ART25_14050</name>
    <name evidence="22" type="ORF">ART25_15785</name>
    <name evidence="9" type="ORF">ARY78_15340</name>
    <name evidence="10" type="ORF">ARY78_16805</name>
    <name evidence="35" type="ORF">B1N52_14220</name>
    <name evidence="36" type="ORF">B1N52_15910</name>
    <name evidence="33" type="ORF">B1S26_14220</name>
    <name evidence="34" type="ORF">B1S26_16005</name>
    <name evidence="37" type="ORF">B5K54_02760</name>
    <name evidence="29" type="ORF">BB997_13800</name>
    <name evidence="30" type="ORF">BB997_14790</name>
    <name evidence="61" type="ORF">BCZ19_11970</name>
    <name evidence="31" type="ORF">BCZ21_13780</name>
    <name evidence="32" type="ORF">BCZ21_16845</name>
    <name evidence="40" type="ORF">CA369_10680</name>
    <name evidence="38" type="ORF">CAV64_14705</name>
    <name evidence="39" type="ORF">CAV64_15465</name>
    <name evidence="43" type="ORF">CW845_14245</name>
    <name evidence="45" type="ORF">D4920_12020</name>
    <name evidence="46" type="ORF">D4920_16110</name>
    <name evidence="44" type="ORF">D4B11_05630</name>
    <name evidence="47" type="ORF">D5N24_11375</name>
    <name evidence="48" type="ORF">D5N24_16355</name>
    <name evidence="52" type="ORF">D7104_12740</name>
    <name evidence="53" type="ORF">D7104_15745</name>
    <name evidence="87" type="ORF">DCK61_14890</name>
    <name evidence="41" type="ORF">DCT16_14275</name>
    <name evidence="12" type="ORF">DQ70_14030</name>
    <name evidence="11" type="ORF">DU018_05090</name>
    <name evidence="90" type="ORF">DYZ80_02811</name>
    <name evidence="25" type="ORF">E1W56_11860</name>
    <name evidence="26" type="ORF">E1W56_15965</name>
    <name evidence="49" type="ORF">E5F58_14750</name>
    <name evidence="50" type="ORF">E5F58_15375</name>
    <name evidence="51" type="ORF">E5H26_13875</name>
    <name evidence="20" type="ORF">EX365_13350</name>
    <name evidence="18" type="ORF">EXZ73_08665</name>
    <name evidence="19" type="ORF">EXZ73_16230</name>
    <name evidence="62" type="ORF">F6436_10210</name>
    <name evidence="63" type="ORF">F6436_16225</name>
    <name evidence="64" type="ORF">F6515_03535</name>
    <name evidence="54" type="ORF">FA835_04145</name>
    <name evidence="57" type="ORF">FLQ97_13305</name>
    <name evidence="58" type="ORF">FLQ97_15875</name>
    <name evidence="55" type="ORF">FLR03_11665</name>
    <name evidence="56" type="ORF">FLR03_16140</name>
    <name evidence="59" type="ORF">FNX40_14145</name>
    <name evidence="60" type="ORF">FNX40_16265</name>
    <name evidence="67" type="ORF">FV747_11900</name>
    <name evidence="68" type="ORF">FV747_15475</name>
    <name evidence="91" type="ORF">FZW98_14345</name>
    <name evidence="69" type="ORF">G3O21_002699</name>
    <name evidence="70" type="ORF">G3O21_003196</name>
    <name evidence="71" type="ORF">GHH22_13425</name>
    <name evidence="72" type="ORF">GHH22_16520</name>
    <name evidence="81" type="ORF">GI949_11550</name>
    <name evidence="82" type="ORF">GI949_15300</name>
    <name evidence="73" type="ORF">GIH49_14165</name>
    <name evidence="74" type="ORF">GIH49_14605</name>
    <name evidence="65" type="ORF">GQG13_14540</name>
    <name evidence="66" type="ORF">GQG13_15520</name>
    <name evidence="75" type="ORF">GYR60_11985</name>
    <name evidence="76" type="ORF">GYR60_15395</name>
    <name evidence="77" type="ORF">GYS09_11080</name>
    <name evidence="78" type="ORF">GYS09_15750</name>
    <name evidence="79" type="ORF">GYX23_13395</name>
    <name evidence="80" type="ORF">GYY14_12605</name>
    <name evidence="83" type="ORF">HQN34_002747</name>
    <name evidence="84" type="ORF">HQN34_003093</name>
    <name evidence="88" type="ORF">HZJ64_13640</name>
    <name evidence="85" type="ORF">IP987_002411</name>
    <name evidence="86" type="ORF">IP987_002926</name>
    <name evidence="13" type="ORF">KV70_11790</name>
    <name evidence="14" type="ORF">QD52_14330</name>
    <name evidence="15" type="ORF">QD52_15455</name>
    <name evidence="16" type="ORF">UI29_14395</name>
    <name evidence="17" type="ORF">UI29_16370</name>
    <name evidence="23" type="ORF">Y261_14255</name>
    <name evidence="24" type="ORF">Y261_15445</name>
</gene>
<dbReference type="KEGG" id="lmv:Y193_07035"/>
<evidence type="ECO:0000313" key="124">
    <source>
        <dbReference type="Proteomes" id="UP000528151"/>
    </source>
</evidence>
<dbReference type="Proteomes" id="UP000530452">
    <property type="component" value="Unassembled WGS sequence"/>
</dbReference>
<evidence type="ECO:0000313" key="26">
    <source>
        <dbReference type="EMBL" id="EAE4943533.1"/>
    </source>
</evidence>
<dbReference type="EMBL" id="AACJYH010000031">
    <property type="protein sequence ID" value="EAK8899136.1"/>
    <property type="molecule type" value="Genomic_DNA"/>
</dbReference>
<evidence type="ECO:0000313" key="106">
    <source>
        <dbReference type="Proteomes" id="UP000376505"/>
    </source>
</evidence>
<reference evidence="90 92" key="2">
    <citation type="journal article" date="2018" name="BMC Genomics">
        <title>Genes significantly associated with lineage II food isolates of Listeria monocytogenes.</title>
        <authorList>
            <person name="Pirone-Davies C."/>
            <person name="Chen Y."/>
            <person name="Pightling A."/>
            <person name="Ryan G."/>
            <person name="Wang Y."/>
            <person name="Yao K."/>
            <person name="Hoffmann M."/>
            <person name="Allard M.W."/>
        </authorList>
    </citation>
    <scope>NUCLEOTIDE SEQUENCE [LARGE SCALE GENOMIC DNA]</scope>
    <source>
        <strain evidence="90 92">PNUSAL000550</strain>
    </source>
</reference>
<dbReference type="EMBL" id="AABGHY010000008">
    <property type="protein sequence ID" value="EAH3295001.1"/>
    <property type="molecule type" value="Genomic_DNA"/>
</dbReference>
<dbReference type="EMBL" id="AAAMZD010000008">
    <property type="protein sequence ID" value="EAD3793947.1"/>
    <property type="molecule type" value="Genomic_DNA"/>
</dbReference>
<dbReference type="Proteomes" id="UP000460224">
    <property type="component" value="Unassembled WGS sequence"/>
</dbReference>
<evidence type="ECO:0000313" key="74">
    <source>
        <dbReference type="EMBL" id="HAA9723347.1"/>
    </source>
</evidence>
<dbReference type="Proteomes" id="UP000840197">
    <property type="component" value="Unassembled WGS sequence"/>
</dbReference>
<evidence type="ECO:0000313" key="70">
    <source>
        <dbReference type="EMBL" id="EDP8515717.1"/>
    </source>
</evidence>
<dbReference type="RefSeq" id="WP_003726639.1">
    <property type="nucleotide sequence ID" value="NC_021824.1"/>
</dbReference>
<evidence type="ECO:0000313" key="66">
    <source>
        <dbReference type="EMBL" id="EDN7716516.1"/>
    </source>
</evidence>
<dbReference type="Proteomes" id="UP000533021">
    <property type="component" value="Unassembled WGS sequence"/>
</dbReference>
<dbReference type="EMBL" id="AAAIKW010000011">
    <property type="protein sequence ID" value="EAC4553472.1"/>
    <property type="molecule type" value="Genomic_DNA"/>
</dbReference>
<evidence type="ECO:0000313" key="65">
    <source>
        <dbReference type="EMBL" id="EDN7716337.1"/>
    </source>
</evidence>
<dbReference type="EMBL" id="AABBZO010000012">
    <property type="protein sequence ID" value="EAG4462754.1"/>
    <property type="molecule type" value="Genomic_DNA"/>
</dbReference>
<dbReference type="Proteomes" id="UP000331186">
    <property type="component" value="Unassembled WGS sequence"/>
</dbReference>
<evidence type="ECO:0000313" key="128">
    <source>
        <dbReference type="Proteomes" id="UP000540417"/>
    </source>
</evidence>
<dbReference type="EMBL" id="AABBHO010000006">
    <property type="protein sequence ID" value="EAG2996211.1"/>
    <property type="molecule type" value="Genomic_DNA"/>
</dbReference>
<evidence type="ECO:0000313" key="131">
    <source>
        <dbReference type="Proteomes" id="UP000548278"/>
    </source>
</evidence>
<evidence type="ECO:0000313" key="81">
    <source>
        <dbReference type="EMBL" id="HAC1755600.1"/>
    </source>
</evidence>
<dbReference type="EMBL" id="AABGHY010000048">
    <property type="protein sequence ID" value="EAH3295955.1"/>
    <property type="molecule type" value="Genomic_DNA"/>
</dbReference>
<dbReference type="Proteomes" id="UP000844415">
    <property type="component" value="Unassembled WGS sequence"/>
</dbReference>
<dbReference type="Proteomes" id="UP000852906">
    <property type="component" value="Unassembled WGS sequence"/>
</dbReference>
<dbReference type="Proteomes" id="UP000393182">
    <property type="component" value="Unassembled WGS sequence"/>
</dbReference>
<dbReference type="EMBL" id="AAANYN010000011">
    <property type="protein sequence ID" value="EAD5774358.1"/>
    <property type="molecule type" value="Genomic_DNA"/>
</dbReference>
<dbReference type="EMBL" id="JACAVN010000013">
    <property type="protein sequence ID" value="NYA02876.1"/>
    <property type="molecule type" value="Genomic_DNA"/>
</dbReference>
<dbReference type="Proteomes" id="UP000337746">
    <property type="component" value="Unassembled WGS sequence"/>
</dbReference>
<dbReference type="EMBL" id="AAAREG010000018">
    <property type="protein sequence ID" value="EAE2355499.1"/>
    <property type="molecule type" value="Genomic_DNA"/>
</dbReference>
<evidence type="ECO:0000313" key="46">
    <source>
        <dbReference type="EMBL" id="EAH2283591.1"/>
    </source>
</evidence>
<dbReference type="Proteomes" id="UP000548278">
    <property type="component" value="Unassembled WGS sequence"/>
</dbReference>
<dbReference type="EMBL" id="AACJYH010000010">
    <property type="protein sequence ID" value="EAK8898563.1"/>
    <property type="molecule type" value="Genomic_DNA"/>
</dbReference>
<evidence type="ECO:0000313" key="105">
    <source>
        <dbReference type="Proteomes" id="UP000368512"/>
    </source>
</evidence>
<dbReference type="EMBL" id="DAAJCS010000011">
    <property type="protein sequence ID" value="HAC0013983.1"/>
    <property type="molecule type" value="Genomic_DNA"/>
</dbReference>
<evidence type="ECO:0000313" key="58">
    <source>
        <dbReference type="EMBL" id="ECB9515184.1"/>
    </source>
</evidence>
<dbReference type="Proteomes" id="UP000423131">
    <property type="component" value="Unassembled WGS sequence"/>
</dbReference>
<dbReference type="Proteomes" id="UP000478704">
    <property type="component" value="Unassembled WGS sequence"/>
</dbReference>
<evidence type="ECO:0000313" key="113">
    <source>
        <dbReference type="Proteomes" id="UP000427828"/>
    </source>
</evidence>
<evidence type="ECO:0000313" key="49">
    <source>
        <dbReference type="EMBL" id="EAH4243248.1"/>
    </source>
</evidence>
<evidence type="ECO:0000313" key="119">
    <source>
        <dbReference type="Proteomes" id="UP000481141"/>
    </source>
</evidence>
<keyword evidence="5 6" id="KW-0472">Membrane</keyword>
<dbReference type="EMBL" id="DAAJZA010000024">
    <property type="protein sequence ID" value="HAC1756335.1"/>
    <property type="molecule type" value="Genomic_DNA"/>
</dbReference>
<evidence type="ECO:0000313" key="51">
    <source>
        <dbReference type="EMBL" id="EAH4373784.1"/>
    </source>
</evidence>
<reference evidence="87 115" key="4">
    <citation type="submission" date="2018-04" db="EMBL/GenBank/DDBJ databases">
        <title>Genome Analysis of a Prevalent Clone of Listeria monocytogenes Sequence Type 87 in China.</title>
        <authorList>
            <person name="Wang Y."/>
        </authorList>
    </citation>
    <scope>NUCLEOTIDE SEQUENCE [LARGE SCALE GENOMIC DNA]</scope>
    <source>
        <strain evidence="87 115">ICDC_LM1523</strain>
    </source>
</reference>
<reference evidence="88 129" key="11">
    <citation type="submission" date="2020-06" db="EMBL/GenBank/DDBJ databases">
        <title>Two Listeria outbreaks in Switzerland in 2018 and 2020.</title>
        <authorList>
            <person name="Stevens M.J.A."/>
            <person name="Bloemberg G."/>
            <person name="Nusch-Inderbinnen M."/>
            <person name="Stephan R."/>
        </authorList>
    </citation>
    <scope>NUCLEOTIDE SEQUENCE [LARGE SCALE GENOMIC DNA]</scope>
    <source>
        <strain evidence="88 129">N18-0707</strain>
    </source>
</reference>
<evidence type="ECO:0000313" key="80">
    <source>
        <dbReference type="EMBL" id="HAC0276204.1"/>
    </source>
</evidence>
<dbReference type="EMBL" id="AAALRN010000018">
    <property type="protein sequence ID" value="EAD1186468.1"/>
    <property type="molecule type" value="Genomic_DNA"/>
</dbReference>
<evidence type="ECO:0000313" key="68">
    <source>
        <dbReference type="EMBL" id="EDO0987383.1"/>
    </source>
</evidence>
<evidence type="ECO:0000313" key="10">
    <source>
        <dbReference type="EMBL" id="EAC5552069.1"/>
    </source>
</evidence>
<dbReference type="EMBL" id="AAAIKW010000031">
    <property type="protein sequence ID" value="EAC4553900.1"/>
    <property type="molecule type" value="Genomic_DNA"/>
</dbReference>
<evidence type="ECO:0000313" key="84">
    <source>
        <dbReference type="EMBL" id="HAJ9594846.1"/>
    </source>
</evidence>
<dbReference type="Proteomes" id="UP000364988">
    <property type="component" value="Unassembled WGS sequence"/>
</dbReference>
<evidence type="ECO:0000313" key="8">
    <source>
        <dbReference type="EMBL" id="EAC4553900.1"/>
    </source>
</evidence>
<evidence type="ECO:0000313" key="57">
    <source>
        <dbReference type="EMBL" id="ECB9514694.1"/>
    </source>
</evidence>
<keyword evidence="3 6" id="KW-0812">Transmembrane</keyword>
<dbReference type="Proteomes" id="UP000354255">
    <property type="component" value="Unassembled WGS sequence"/>
</dbReference>
<dbReference type="EMBL" id="DABXZF010000030">
    <property type="protein sequence ID" value="HAO5923195.1"/>
    <property type="molecule type" value="Genomic_DNA"/>
</dbReference>
<dbReference type="Proteomes" id="UP000522199">
    <property type="component" value="Unassembled WGS sequence"/>
</dbReference>
<evidence type="ECO:0000313" key="61">
    <source>
        <dbReference type="EMBL" id="ECX6925390.1"/>
    </source>
</evidence>
<evidence type="ECO:0000313" key="64">
    <source>
        <dbReference type="EMBL" id="ECY9782054.1"/>
    </source>
</evidence>
<dbReference type="PANTHER" id="PTHR30213:SF0">
    <property type="entry name" value="UPF0761 MEMBRANE PROTEIN YIHY"/>
    <property type="match status" value="1"/>
</dbReference>
<dbReference type="EMBL" id="AAALRN010000008">
    <property type="protein sequence ID" value="EAD1186261.1"/>
    <property type="molecule type" value="Genomic_DNA"/>
</dbReference>
<evidence type="ECO:0000313" key="21">
    <source>
        <dbReference type="EMBL" id="EAE1340038.1"/>
    </source>
</evidence>
<evidence type="ECO:0000313" key="41">
    <source>
        <dbReference type="EMBL" id="EAG6170543.1"/>
    </source>
</evidence>
<keyword evidence="4 6" id="KW-1133">Transmembrane helix</keyword>
<dbReference type="EMBL" id="AAAJKI010000009">
    <property type="protein sequence ID" value="EAC6547742.1"/>
    <property type="molecule type" value="Genomic_DNA"/>
</dbReference>
<protein>
    <submittedName>
        <fullName evidence="71">Ribonuclease</fullName>
    </submittedName>
    <submittedName>
        <fullName evidence="65">YihY family inner membrane protein</fullName>
    </submittedName>
    <submittedName>
        <fullName evidence="70">YihY/virulence factor BrkB family protein</fullName>
    </submittedName>
</protein>
<dbReference type="EMBL" id="AABGVJ010000005">
    <property type="protein sequence ID" value="EAH4373784.1"/>
    <property type="molecule type" value="Genomic_DNA"/>
</dbReference>
<dbReference type="Proteomes" id="UP000489121">
    <property type="component" value="Unassembled WGS sequence"/>
</dbReference>
<dbReference type="EMBL" id="AANCRK010000008">
    <property type="protein sequence ID" value="EDN7716337.1"/>
    <property type="molecule type" value="Genomic_DNA"/>
</dbReference>
<evidence type="ECO:0000313" key="117">
    <source>
        <dbReference type="Proteomes" id="UP000478682"/>
    </source>
</evidence>
<evidence type="ECO:0000313" key="136">
    <source>
        <dbReference type="Proteomes" id="UP000843775"/>
    </source>
</evidence>
<dbReference type="EMBL" id="AABEMN010000006">
    <property type="protein sequence ID" value="EAG9519243.1"/>
    <property type="molecule type" value="Genomic_DNA"/>
</dbReference>
<evidence type="ECO:0000313" key="31">
    <source>
        <dbReference type="EMBL" id="EAG2088337.1"/>
    </source>
</evidence>
<dbReference type="EMBL" id="QDAY01000007">
    <property type="protein sequence ID" value="KAA9446796.1"/>
    <property type="molecule type" value="Genomic_DNA"/>
</dbReference>
<evidence type="ECO:0000256" key="4">
    <source>
        <dbReference type="ARBA" id="ARBA00022989"/>
    </source>
</evidence>
<evidence type="ECO:0000313" key="39">
    <source>
        <dbReference type="EMBL" id="EAG4332640.1"/>
    </source>
</evidence>
<evidence type="ECO:0000313" key="54">
    <source>
        <dbReference type="EMBL" id="EAK9316295.1"/>
    </source>
</evidence>
<dbReference type="EMBL" id="AABAWE010000008">
    <property type="protein sequence ID" value="EAG2088337.1"/>
    <property type="molecule type" value="Genomic_DNA"/>
</dbReference>
<dbReference type="Proteomes" id="UP000525850">
    <property type="component" value="Unassembled WGS sequence"/>
</dbReference>
<keyword evidence="2" id="KW-1003">Cell membrane</keyword>
<dbReference type="EMBL" id="AALEDS010000043">
    <property type="protein sequence ID" value="ECY6545848.1"/>
    <property type="molecule type" value="Genomic_DNA"/>
</dbReference>
<evidence type="ECO:0000313" key="137">
    <source>
        <dbReference type="Proteomes" id="UP000844415"/>
    </source>
</evidence>
<dbReference type="EMBL" id="DAAJZA010000008">
    <property type="protein sequence ID" value="HAC1755600.1"/>
    <property type="molecule type" value="Genomic_DNA"/>
</dbReference>
<evidence type="ECO:0000313" key="96">
    <source>
        <dbReference type="Proteomes" id="UP000337746"/>
    </source>
</evidence>
<dbReference type="EMBL" id="AABAGT010000068">
    <property type="protein sequence ID" value="EAG0868880.1"/>
    <property type="molecule type" value="Genomic_DNA"/>
</dbReference>
<dbReference type="Proteomes" id="UP000398321">
    <property type="component" value="Unassembled WGS sequence"/>
</dbReference>
<evidence type="ECO:0000313" key="93">
    <source>
        <dbReference type="Proteomes" id="UP000322220"/>
    </source>
</evidence>
<evidence type="ECO:0000256" key="3">
    <source>
        <dbReference type="ARBA" id="ARBA00022692"/>
    </source>
</evidence>
<evidence type="ECO:0000313" key="30">
    <source>
        <dbReference type="EMBL" id="EAG1894855.1"/>
    </source>
</evidence>
<evidence type="ECO:0000313" key="98">
    <source>
        <dbReference type="Proteomes" id="UP000344343"/>
    </source>
</evidence>
<reference evidence="70 118" key="10">
    <citation type="submission" date="2020-02" db="EMBL/GenBank/DDBJ databases">
        <authorList>
            <consortium name="GenomeTrakr: Next Generation Sequencing Network for Food Pathogen Tracability"/>
        </authorList>
    </citation>
    <scope>NUCLEOTIDE SEQUENCE [LARGE SCALE GENOMIC DNA]</scope>
    <source>
        <strain evidence="37 132">10B02965A-1</strain>
        <strain evidence="12 105">CFSAN008042</strain>
        <strain evidence="40 124">CFSAN063727</strain>
        <strain evidence="65 114">CFSAN102901</strain>
        <strain evidence="21 107">FDA00006494</strain>
        <strain evidence="9 104">FDA00007096</strain>
        <strain evidence="14 110">FDA00008584</strain>
        <strain evidence="33">FDA00011243</strain>
        <strain evidence="11 94">FDA00013332</strain>
        <strain evidence="20 98">FDA00013853</strain>
        <strain evidence="55 112">FDA00014336</strain>
        <strain evidence="59 108">FDA00014370</strain>
        <strain evidence="57 109">FDA00014392</strain>
        <strain evidence="70">FDA00015054</strain>
        <strain evidence="38 127">FDA1005580-S054-001</strain>
        <strain evidence="118">FDA1090798-S029-001</strain>
        <strain evidence="119">FDA956581-098-004</strain>
        <strain evidence="35 122">FDA960927-006-004</strain>
        <strain evidence="41 133">FLAG-38921</strain>
        <strain evidence="61 113">FLAG-51482A</strain>
        <strain evidence="31 96">FLAG-54356</strain>
        <strain evidence="18 106">FSIS31901579</strain>
        <strain evidence="49 123">LS1344</strain>
        <strain evidence="51 128">LS1419</strain>
        <strain evidence="16 99">VA-WGS-00405</strain>
    </source>
</reference>
<accession>A0A0B8R3N7</accession>
<dbReference type="EMBL" id="AAAIXK010000021">
    <property type="protein sequence ID" value="EAC5552069.1"/>
    <property type="molecule type" value="Genomic_DNA"/>
</dbReference>
<evidence type="ECO:0000313" key="12">
    <source>
        <dbReference type="EMBL" id="EAC7481806.1"/>
    </source>
</evidence>
<dbReference type="EMBL" id="QXLS01000008">
    <property type="protein sequence ID" value="RKA05011.1"/>
    <property type="molecule type" value="Genomic_DNA"/>
</dbReference>
<evidence type="ECO:0000313" key="115">
    <source>
        <dbReference type="Proteomes" id="UP000460224"/>
    </source>
</evidence>
<evidence type="ECO:0000313" key="16">
    <source>
        <dbReference type="EMBL" id="EAD3793947.1"/>
    </source>
</evidence>
<dbReference type="Proteomes" id="UP000842809">
    <property type="component" value="Unassembled WGS sequence"/>
</dbReference>
<dbReference type="EMBL" id="AABDGJ010000011">
    <property type="protein sequence ID" value="EAG6991476.1"/>
    <property type="molecule type" value="Genomic_DNA"/>
</dbReference>
<comment type="caution">
    <text evidence="70">The sequence shown here is derived from an EMBL/GenBank/DDBJ whole genome shotgun (WGS) entry which is preliminary data.</text>
</comment>
<dbReference type="Proteomes" id="UP000344343">
    <property type="component" value="Unassembled WGS sequence"/>
</dbReference>
<evidence type="ECO:0000313" key="108">
    <source>
        <dbReference type="Proteomes" id="UP000389283"/>
    </source>
</evidence>
<dbReference type="Proteomes" id="UP000365297">
    <property type="component" value="Unassembled WGS sequence"/>
</dbReference>
<reference evidence="75" key="9">
    <citation type="submission" date="2020-01" db="EMBL/GenBank/DDBJ databases">
        <authorList>
            <consortium name="NCBI Pathogen Detection Project"/>
        </authorList>
    </citation>
    <scope>NUCLEOTIDE SEQUENCE</scope>
    <source>
        <strain evidence="71">09CEB371LM</strain>
        <strain evidence="83">2017-325981-023-01</strain>
        <strain evidence="77">CFIAFB20100120</strain>
        <strain evidence="75">CFIAFB20130012</strain>
        <strain evidence="80">CFIAFB20170037</strain>
        <strain evidence="79">CFIAFB20170045</strain>
        <strain evidence="81">DMG1500109</strain>
        <strain evidence="73">HPB3501</strain>
        <strain evidence="85">SFBRL218_S4</strain>
    </source>
</reference>
<dbReference type="EMBL" id="AAASLB010000036">
    <property type="protein sequence ID" value="EAE4943533.1"/>
    <property type="molecule type" value="Genomic_DNA"/>
</dbReference>
<dbReference type="Proteomes" id="UP000566721">
    <property type="component" value="Unassembled WGS sequence"/>
</dbReference>
<dbReference type="Proteomes" id="UP000410967">
    <property type="component" value="Unassembled WGS sequence"/>
</dbReference>
<dbReference type="Proteomes" id="UP000841146">
    <property type="component" value="Unassembled WGS sequence"/>
</dbReference>
<dbReference type="EMBL" id="AABAGT010000015">
    <property type="protein sequence ID" value="EAG0867688.1"/>
    <property type="molecule type" value="Genomic_DNA"/>
</dbReference>
<dbReference type="Proteomes" id="UP000527632">
    <property type="component" value="Unassembled WGS sequence"/>
</dbReference>
<dbReference type="Proteomes" id="UP000345329">
    <property type="component" value="Unassembled WGS sequence"/>
</dbReference>
<evidence type="ECO:0000313" key="104">
    <source>
        <dbReference type="Proteomes" id="UP000365297"/>
    </source>
</evidence>
<evidence type="ECO:0000313" key="28">
    <source>
        <dbReference type="EMBL" id="EAG0868880.1"/>
    </source>
</evidence>
<evidence type="ECO:0000313" key="130">
    <source>
        <dbReference type="Proteomes" id="UP000546397"/>
    </source>
</evidence>
<dbReference type="EMBL" id="AAHZFN010000053">
    <property type="protein sequence ID" value="ECB9475198.1"/>
    <property type="molecule type" value="Genomic_DNA"/>
</dbReference>
<reference evidence="95 97" key="5">
    <citation type="submission" date="2018-06" db="EMBL/GenBank/DDBJ databases">
        <authorList>
            <consortium name="PulseNet: The National Subtyping Network for Foodborne Disease Surveillance"/>
            <person name="Tarr C.L."/>
            <person name="Trees E."/>
            <person name="Katz L.S."/>
            <person name="Carleton-Romer H.A."/>
            <person name="Stroika S."/>
            <person name="Kucerova Z."/>
            <person name="Roache K.F."/>
            <person name="Sabol A.L."/>
            <person name="Besser J."/>
            <person name="Gerner-Smidt P."/>
        </authorList>
    </citation>
    <scope>NUCLEOTIDE SEQUENCE [LARGE SCALE GENOMIC DNA]</scope>
    <source>
        <strain evidence="7 97">2015L-6227</strain>
        <strain evidence="23 95">PNUSAL000134</strain>
        <strain evidence="13 101">PNUSAL000910</strain>
        <strain evidence="27 102">PNUSAL002180</strain>
        <strain evidence="29 117">PNUSAL002298</strain>
        <strain evidence="52 100">PNUSAL004402</strain>
        <strain evidence="64 120">PNUSAL005692</strain>
    </source>
</reference>
<reference evidence="125 126" key="6">
    <citation type="submission" date="2019-04" db="EMBL/GenBank/DDBJ databases">
        <authorList>
            <person name="Ashton P.M."/>
            <person name="Dallman T."/>
            <person name="Nair S."/>
            <person name="De Pinna E."/>
            <person name="Peters T."/>
            <person name="Grant K."/>
        </authorList>
    </citation>
    <scope>NUCLEOTIDE SEQUENCE [LARGE SCALE GENOMIC DNA]</scope>
    <source>
        <strain evidence="45 126">282333</strain>
        <strain evidence="47 125">282352</strain>
        <strain evidence="44 130">289003</strain>
        <strain evidence="67 116">788324</strain>
        <strain evidence="25">RL15000286</strain>
    </source>
</reference>
<dbReference type="EMBL" id="AABBYJ010000010">
    <property type="protein sequence ID" value="EAG4332496.1"/>
    <property type="molecule type" value="Genomic_DNA"/>
</dbReference>
<dbReference type="Proteomes" id="UP000427828">
    <property type="component" value="Unassembled WGS sequence"/>
</dbReference>
<evidence type="ECO:0000313" key="22">
    <source>
        <dbReference type="EMBL" id="EAE1340368.1"/>
    </source>
</evidence>
<dbReference type="EMBL" id="AALEDS010000009">
    <property type="protein sequence ID" value="ECY6544707.1"/>
    <property type="molecule type" value="Genomic_DNA"/>
</dbReference>
<dbReference type="EMBL" id="DAAJFY010000010">
    <property type="protein sequence ID" value="HAC0276204.1"/>
    <property type="molecule type" value="Genomic_DNA"/>
</dbReference>
<reference evidence="91 93" key="8">
    <citation type="submission" date="2019-08" db="EMBL/GenBank/DDBJ databases">
        <title>Soil Listeria distribution.</title>
        <authorList>
            <person name="Liao J."/>
        </authorList>
    </citation>
    <scope>NUCLEOTIDE SEQUENCE [LARGE SCALE GENOMIC DNA]</scope>
    <source>
        <strain evidence="91 93">IN-RH-2-BL1</strain>
    </source>
</reference>
<dbReference type="Proteomes" id="UP000544530">
    <property type="component" value="Unassembled WGS sequence"/>
</dbReference>
<evidence type="ECO:0000313" key="133">
    <source>
        <dbReference type="Proteomes" id="UP000566721"/>
    </source>
</evidence>
<dbReference type="EMBL" id="AAAREG010000046">
    <property type="protein sequence ID" value="EAE2355716.1"/>
    <property type="molecule type" value="Genomic_DNA"/>
</dbReference>
<evidence type="ECO:0000313" key="89">
    <source>
        <dbReference type="EMBL" id="OET52910.1"/>
    </source>
</evidence>
<evidence type="ECO:0000313" key="29">
    <source>
        <dbReference type="EMBL" id="EAG1894673.1"/>
    </source>
</evidence>
<dbReference type="PANTHER" id="PTHR30213">
    <property type="entry name" value="INNER MEMBRANE PROTEIN YHJD"/>
    <property type="match status" value="1"/>
</dbReference>
<evidence type="ECO:0000313" key="47">
    <source>
        <dbReference type="EMBL" id="EAH3295001.1"/>
    </source>
</evidence>
<evidence type="ECO:0000313" key="100">
    <source>
        <dbReference type="Proteomes" id="UP000350032"/>
    </source>
</evidence>
<evidence type="ECO:0000313" key="99">
    <source>
        <dbReference type="Proteomes" id="UP000345329"/>
    </source>
</evidence>
<reference evidence="89 138" key="1">
    <citation type="submission" date="2016-09" db="EMBL/GenBank/DDBJ databases">
        <title>100K Listeria isolates.</title>
        <authorList>
            <person name="Chen P."/>
            <person name="Weimer B.C."/>
            <person name="Kong N."/>
            <person name="Huang B."/>
        </authorList>
    </citation>
    <scope>NUCLEOTIDE SEQUENCE [LARGE SCALE GENOMIC DNA]</scope>
    <source>
        <strain evidence="89 138">BCW_2383</strain>
    </source>
</reference>
<evidence type="ECO:0000313" key="27">
    <source>
        <dbReference type="EMBL" id="EAG0867688.1"/>
    </source>
</evidence>
<dbReference type="EMBL" id="DABXZF010000092">
    <property type="protein sequence ID" value="HAO5923683.1"/>
    <property type="molecule type" value="Genomic_DNA"/>
</dbReference>
<evidence type="ECO:0000313" key="60">
    <source>
        <dbReference type="EMBL" id="ECC1558340.1"/>
    </source>
</evidence>
<dbReference type="GO" id="GO:0005886">
    <property type="term" value="C:plasma membrane"/>
    <property type="evidence" value="ECO:0007669"/>
    <property type="project" value="UniProtKB-SubCell"/>
</dbReference>
<evidence type="ECO:0000313" key="37">
    <source>
        <dbReference type="EMBL" id="EAG2996211.1"/>
    </source>
</evidence>
<evidence type="ECO:0000313" key="19">
    <source>
        <dbReference type="EMBL" id="EAD5775806.1"/>
    </source>
</evidence>
<dbReference type="EMBL" id="DABJAN010000014">
    <property type="protein sequence ID" value="HAJ9594846.1"/>
    <property type="molecule type" value="Genomic_DNA"/>
</dbReference>
<evidence type="ECO:0000313" key="107">
    <source>
        <dbReference type="Proteomes" id="UP000379076"/>
    </source>
</evidence>
<evidence type="ECO:0000313" key="77">
    <source>
        <dbReference type="EMBL" id="HAB8557826.1"/>
    </source>
</evidence>
<evidence type="ECO:0000313" key="42">
    <source>
        <dbReference type="EMBL" id="EAG6991476.1"/>
    </source>
</evidence>
<dbReference type="EMBL" id="AABCVX010000008">
    <property type="protein sequence ID" value="EAG6170543.1"/>
    <property type="molecule type" value="Genomic_DNA"/>
</dbReference>
<dbReference type="Proteomes" id="UP000528151">
    <property type="component" value="Unassembled WGS sequence"/>
</dbReference>
<evidence type="ECO:0000313" key="79">
    <source>
        <dbReference type="EMBL" id="HAC0013983.1"/>
    </source>
</evidence>
<evidence type="ECO:0000313" key="114">
    <source>
        <dbReference type="Proteomes" id="UP000455569"/>
    </source>
</evidence>
<feature type="transmembrane region" description="Helical" evidence="6">
    <location>
        <begin position="37"/>
        <end position="61"/>
    </location>
</feature>
<evidence type="ECO:0000313" key="110">
    <source>
        <dbReference type="Proteomes" id="UP000403352"/>
    </source>
</evidence>
<evidence type="ECO:0000256" key="2">
    <source>
        <dbReference type="ARBA" id="ARBA00022475"/>
    </source>
</evidence>
<dbReference type="EMBL" id="DAAIJL010000037">
    <property type="protein sequence ID" value="HAB8558725.1"/>
    <property type="molecule type" value="Genomic_DNA"/>
</dbReference>
<dbReference type="EMBL" id="AAAMZD010000030">
    <property type="protein sequence ID" value="EAD3794317.1"/>
    <property type="molecule type" value="Genomic_DNA"/>
</dbReference>
<dbReference type="EMBL" id="AANPAU010000039">
    <property type="protein sequence ID" value="EDP8515717.1"/>
    <property type="molecule type" value="Genomic_DNA"/>
</dbReference>
<dbReference type="EMBL" id="DAAIHR010000012">
    <property type="protein sequence ID" value="HAB8399238.1"/>
    <property type="molecule type" value="Genomic_DNA"/>
</dbReference>
<feature type="transmembrane region" description="Helical" evidence="6">
    <location>
        <begin position="184"/>
        <end position="204"/>
    </location>
</feature>
<evidence type="ECO:0000313" key="88">
    <source>
        <dbReference type="EMBL" id="NYA02876.1"/>
    </source>
</evidence>
<dbReference type="Pfam" id="PF03631">
    <property type="entry name" value="Virul_fac_BrkB"/>
    <property type="match status" value="1"/>
</dbReference>
<dbReference type="EMBL" id="AACKDQ010000007">
    <property type="protein sequence ID" value="EAK9316295.1"/>
    <property type="molecule type" value="Genomic_DNA"/>
</dbReference>
<dbReference type="OMA" id="AVIEHMS"/>
<dbReference type="EMBL" id="DABJAN010000006">
    <property type="protein sequence ID" value="HAJ9594516.1"/>
    <property type="molecule type" value="Genomic_DNA"/>
</dbReference>
<evidence type="ECO:0000313" key="86">
    <source>
        <dbReference type="EMBL" id="HAO5923683.1"/>
    </source>
</evidence>
<evidence type="ECO:0000313" key="102">
    <source>
        <dbReference type="Proteomes" id="UP000358545"/>
    </source>
</evidence>
<dbReference type="Proteomes" id="UP000549379">
    <property type="component" value="Unassembled WGS sequence"/>
</dbReference>
<dbReference type="Proteomes" id="UP000379076">
    <property type="component" value="Unassembled WGS sequence"/>
</dbReference>
<dbReference type="EMBL" id="MJTJ01000003">
    <property type="protein sequence ID" value="OET52910.1"/>
    <property type="molecule type" value="Genomic_DNA"/>
</dbReference>
<evidence type="ECO:0000313" key="48">
    <source>
        <dbReference type="EMBL" id="EAH3295955.1"/>
    </source>
</evidence>
<evidence type="ECO:0000313" key="36">
    <source>
        <dbReference type="EMBL" id="EAG2516614.1"/>
    </source>
</evidence>
<evidence type="ECO:0000313" key="75">
    <source>
        <dbReference type="EMBL" id="HAB8399238.1"/>
    </source>
</evidence>
<dbReference type="EMBL" id="DAAEZQ010000011">
    <property type="protein sequence ID" value="HAA9723285.1"/>
    <property type="molecule type" value="Genomic_DNA"/>
</dbReference>
<evidence type="ECO:0000313" key="62">
    <source>
        <dbReference type="EMBL" id="ECY6544707.1"/>
    </source>
</evidence>
<dbReference type="EMBL" id="AABEKY010000010">
    <property type="protein sequence ID" value="EAG9388653.1"/>
    <property type="molecule type" value="Genomic_DNA"/>
</dbReference>
<evidence type="ECO:0000313" key="7">
    <source>
        <dbReference type="EMBL" id="EAC4553472.1"/>
    </source>
</evidence>
<dbReference type="EMBL" id="DAAEZQ010000018">
    <property type="protein sequence ID" value="HAA9723347.1"/>
    <property type="molecule type" value="Genomic_DNA"/>
</dbReference>
<feature type="transmembrane region" description="Helical" evidence="6">
    <location>
        <begin position="96"/>
        <end position="116"/>
    </location>
</feature>
<evidence type="ECO:0000313" key="52">
    <source>
        <dbReference type="EMBL" id="EAK8898563.1"/>
    </source>
</evidence>
<dbReference type="EMBL" id="AABFVG010000048">
    <property type="protein sequence ID" value="EAH2283591.1"/>
    <property type="molecule type" value="Genomic_DNA"/>
</dbReference>
<evidence type="ECO:0000313" key="127">
    <source>
        <dbReference type="Proteomes" id="UP000540117"/>
    </source>
</evidence>
<dbReference type="EMBL" id="AABATR010000016">
    <property type="protein sequence ID" value="EAG1894855.1"/>
    <property type="molecule type" value="Genomic_DNA"/>
</dbReference>
<evidence type="ECO:0000313" key="121">
    <source>
        <dbReference type="Proteomes" id="UP000522199"/>
    </source>
</evidence>
<evidence type="ECO:0000313" key="87">
    <source>
        <dbReference type="EMBL" id="KAA9446796.1"/>
    </source>
</evidence>
<evidence type="ECO:0000313" key="38">
    <source>
        <dbReference type="EMBL" id="EAG4332496.1"/>
    </source>
</evidence>
<evidence type="ECO:0000313" key="118">
    <source>
        <dbReference type="Proteomes" id="UP000478704"/>
    </source>
</evidence>
<evidence type="ECO:0000313" key="67">
    <source>
        <dbReference type="EMBL" id="EDO0986695.1"/>
    </source>
</evidence>
<evidence type="ECO:0000313" key="83">
    <source>
        <dbReference type="EMBL" id="HAJ9594516.1"/>
    </source>
</evidence>
<dbReference type="EMBL" id="AABAYG010000007">
    <property type="protein sequence ID" value="EAG2246563.1"/>
    <property type="molecule type" value="Genomic_DNA"/>
</dbReference>
<dbReference type="EMBL" id="AANEHK010000011">
    <property type="protein sequence ID" value="EDO0986695.1"/>
    <property type="molecule type" value="Genomic_DNA"/>
</dbReference>
<evidence type="ECO:0000313" key="55">
    <source>
        <dbReference type="EMBL" id="ECB9474334.1"/>
    </source>
</evidence>
<evidence type="ECO:0000313" key="45">
    <source>
        <dbReference type="EMBL" id="EAH2282802.1"/>
    </source>
</evidence>
<evidence type="ECO:0000313" key="132">
    <source>
        <dbReference type="Proteomes" id="UP000549379"/>
    </source>
</evidence>
<dbReference type="Proteomes" id="UP000546397">
    <property type="component" value="Unassembled WGS sequence"/>
</dbReference>
<feature type="transmembrane region" description="Helical" evidence="6">
    <location>
        <begin position="137"/>
        <end position="164"/>
    </location>
</feature>
<evidence type="ECO:0000313" key="111">
    <source>
        <dbReference type="Proteomes" id="UP000410967"/>
    </source>
</evidence>
<organism evidence="70 118">
    <name type="scientific">Listeria monocytogenes</name>
    <dbReference type="NCBI Taxonomy" id="1639"/>
    <lineage>
        <taxon>Bacteria</taxon>
        <taxon>Bacillati</taxon>
        <taxon>Bacillota</taxon>
        <taxon>Bacilli</taxon>
        <taxon>Bacillales</taxon>
        <taxon>Listeriaceae</taxon>
        <taxon>Listeria</taxon>
    </lineage>
</organism>
<name>A0A0B8R3N7_LISMN</name>
<evidence type="ECO:0000313" key="71">
    <source>
        <dbReference type="EMBL" id="HAA8054140.1"/>
    </source>
</evidence>
<dbReference type="Proteomes" id="UP000403352">
    <property type="component" value="Unassembled WGS sequence"/>
</dbReference>
<evidence type="ECO:0000313" key="50">
    <source>
        <dbReference type="EMBL" id="EAH4243366.1"/>
    </source>
</evidence>
<reference evidence="134 135" key="3">
    <citation type="journal article" date="2018" name="Genome Biol.">
        <title>SKESA: strategic k-mer extension for scrupulous assemblies.</title>
        <authorList>
            <person name="Souvorov A."/>
            <person name="Agarwala R."/>
            <person name="Lipman D.J."/>
        </authorList>
    </citation>
    <scope>NUCLEOTIDE SEQUENCE [LARGE SCALE GENOMIC DNA]</scope>
    <source>
        <strain evidence="71">09CEB371LM</strain>
        <strain evidence="83">2017-325981-023-01</strain>
        <strain evidence="77 137">CFIAFB20100120</strain>
        <strain evidence="75 134">CFIAFB20130012</strain>
        <strain evidence="80">CFIAFB20170037</strain>
        <strain evidence="79 135">CFIAFB20170045</strain>
        <strain evidence="81 136">DMG1500109</strain>
        <strain evidence="73">HPB3501</strain>
        <strain evidence="85">SFBRL218_S4</strain>
    </source>
</reference>
<dbReference type="Proteomes" id="UP000272537">
    <property type="component" value="Unassembled WGS sequence"/>
</dbReference>
<evidence type="ECO:0000313" key="123">
    <source>
        <dbReference type="Proteomes" id="UP000527632"/>
    </source>
</evidence>
<evidence type="ECO:0000313" key="103">
    <source>
        <dbReference type="Proteomes" id="UP000364988"/>
    </source>
</evidence>
<dbReference type="EMBL" id="AABATR010000009">
    <property type="protein sequence ID" value="EAG1894673.1"/>
    <property type="molecule type" value="Genomic_DNA"/>
</dbReference>
<dbReference type="EMBL" id="AAAQQZ010000019">
    <property type="protein sequence ID" value="EAE1340368.1"/>
    <property type="molecule type" value="Genomic_DNA"/>
</dbReference>
<evidence type="ECO:0000313" key="34">
    <source>
        <dbReference type="EMBL" id="EAG2246891.1"/>
    </source>
</evidence>
<dbReference type="Proteomes" id="UP000843775">
    <property type="component" value="Unassembled WGS sequence"/>
</dbReference>
<dbReference type="Proteomes" id="UP000350032">
    <property type="component" value="Unassembled WGS sequence"/>
</dbReference>
<dbReference type="EMBL" id="AANCRK010000026">
    <property type="protein sequence ID" value="EDN7716516.1"/>
    <property type="molecule type" value="Genomic_DNA"/>
</dbReference>
<dbReference type="EMBL" id="AAAIXK010000010">
    <property type="protein sequence ID" value="EAC5551791.1"/>
    <property type="molecule type" value="Genomic_DNA"/>
</dbReference>
<dbReference type="EMBL" id="AABGUK010000014">
    <property type="protein sequence ID" value="EAH4243366.1"/>
    <property type="molecule type" value="Genomic_DNA"/>
</dbReference>
<dbReference type="EMBL" id="AAAKQF010000008">
    <property type="protein sequence ID" value="EAC9040893.1"/>
    <property type="molecule type" value="Genomic_DNA"/>
</dbReference>
<sequence>MWKKVVKYTKKNGIVQIGQTVSARVGRNDVSGNAAQLAYYMLFSIFPMLLIAATLLAYLHIDKDSVFNMIKEFAPDQIMDFLEENLNNLLTQKNGGLLSIGIIATLWSASNGMNAVMKSLNKAYGVTNKRNYVVQRLLSMFFTLAMLATVGATLLLLVFGQQIGMFLINHLNFSEDFLSFWNNLRWTVTLIVIFVVFTFLYWVAPNRRSTLISVLPGALFSTIGWTVASLGFAYYVNNFGNYSATYGSIGVIIILMLWFYLTGIILMIGGELNATLAIRKKKKELGEIN</sequence>
<dbReference type="EMBL" id="DAAIJL010000010">
    <property type="protein sequence ID" value="HAB8557826.1"/>
    <property type="molecule type" value="Genomic_DNA"/>
</dbReference>
<dbReference type="KEGG" id="lmok:CQ02_08865"/>
<evidence type="ECO:0000313" key="109">
    <source>
        <dbReference type="Proteomes" id="UP000398321"/>
    </source>
</evidence>
<dbReference type="Proteomes" id="UP000853596">
    <property type="component" value="Unassembled WGS sequence"/>
</dbReference>
<evidence type="ECO:0000313" key="13">
    <source>
        <dbReference type="EMBL" id="EAC9040893.1"/>
    </source>
</evidence>
<dbReference type="EMBL" id="AAIAJJ010000039">
    <property type="protein sequence ID" value="ECC1558340.1"/>
    <property type="molecule type" value="Genomic_DNA"/>
</dbReference>
<evidence type="ECO:0000313" key="32">
    <source>
        <dbReference type="EMBL" id="EAG2088891.1"/>
    </source>
</evidence>
<evidence type="ECO:0000313" key="134">
    <source>
        <dbReference type="Proteomes" id="UP000840197"/>
    </source>
</evidence>
<evidence type="ECO:0000313" key="69">
    <source>
        <dbReference type="EMBL" id="EDP8515245.1"/>
    </source>
</evidence>
<dbReference type="Proteomes" id="UP000339309">
    <property type="component" value="Unassembled WGS sequence"/>
</dbReference>
<evidence type="ECO:0000313" key="85">
    <source>
        <dbReference type="EMBL" id="HAO5923195.1"/>
    </source>
</evidence>
<dbReference type="Proteomes" id="UP000840039">
    <property type="component" value="Unassembled WGS sequence"/>
</dbReference>
<dbReference type="Proteomes" id="UP000322220">
    <property type="component" value="Unassembled WGS sequence"/>
</dbReference>
<evidence type="ECO:0000313" key="138">
    <source>
        <dbReference type="Proteomes" id="UP000852906"/>
    </source>
</evidence>
<evidence type="ECO:0000313" key="73">
    <source>
        <dbReference type="EMBL" id="HAA9723285.1"/>
    </source>
</evidence>
<evidence type="ECO:0000256" key="1">
    <source>
        <dbReference type="ARBA" id="ARBA00004651"/>
    </source>
</evidence>
<evidence type="ECO:0000313" key="91">
    <source>
        <dbReference type="EMBL" id="TYU49764.1"/>
    </source>
</evidence>
<dbReference type="EMBL" id="DAAEEB010000011">
    <property type="protein sequence ID" value="HAA8054140.1"/>
    <property type="molecule type" value="Genomic_DNA"/>
</dbReference>
<dbReference type="EMBL" id="AAHZFY010000100">
    <property type="protein sequence ID" value="ECB9515184.1"/>
    <property type="molecule type" value="Genomic_DNA"/>
</dbReference>
<dbReference type="PIRSF" id="PIRSF035875">
    <property type="entry name" value="RNase_BN"/>
    <property type="match status" value="1"/>
</dbReference>
<dbReference type="Proteomes" id="UP000540417">
    <property type="component" value="Unassembled WGS sequence"/>
</dbReference>
<evidence type="ECO:0000313" key="63">
    <source>
        <dbReference type="EMBL" id="ECY6545848.1"/>
    </source>
</evidence>
<dbReference type="EMBL" id="AAAQQZ010000008">
    <property type="protein sequence ID" value="EAE1340038.1"/>
    <property type="molecule type" value="Genomic_DNA"/>
</dbReference>
<evidence type="ECO:0000313" key="20">
    <source>
        <dbReference type="EMBL" id="EAD5787546.1"/>
    </source>
</evidence>
<evidence type="ECO:0000313" key="44">
    <source>
        <dbReference type="EMBL" id="EAG9519243.1"/>
    </source>
</evidence>
<dbReference type="EMBL" id="AABAYG010000015">
    <property type="protein sequence ID" value="EAG2246891.1"/>
    <property type="molecule type" value="Genomic_DNA"/>
</dbReference>
<evidence type="ECO:0000313" key="53">
    <source>
        <dbReference type="EMBL" id="EAK8899136.1"/>
    </source>
</evidence>
<dbReference type="EMBL" id="AAASLB010000007">
    <property type="protein sequence ID" value="EAE4942732.1"/>
    <property type="molecule type" value="Genomic_DNA"/>
</dbReference>
<evidence type="ECO:0000313" key="43">
    <source>
        <dbReference type="EMBL" id="EAG9388653.1"/>
    </source>
</evidence>
<dbReference type="EMBL" id="VTIK01000009">
    <property type="protein sequence ID" value="TYU49764.1"/>
    <property type="molecule type" value="Genomic_DNA"/>
</dbReference>
<dbReference type="EMBL" id="DAAIHR010000041">
    <property type="protein sequence ID" value="HAB8399891.1"/>
    <property type="molecule type" value="Genomic_DNA"/>
</dbReference>
<dbReference type="EMBL" id="AANEHK010000042">
    <property type="protein sequence ID" value="EDO0987383.1"/>
    <property type="molecule type" value="Genomic_DNA"/>
</dbReference>
<evidence type="ECO:0000313" key="72">
    <source>
        <dbReference type="EMBL" id="HAA8054738.1"/>
    </source>
</evidence>
<evidence type="ECO:0000313" key="92">
    <source>
        <dbReference type="Proteomes" id="UP000272537"/>
    </source>
</evidence>
<evidence type="ECO:0000313" key="35">
    <source>
        <dbReference type="EMBL" id="EAG2516309.1"/>
    </source>
</evidence>
<dbReference type="EMBL" id="AAANYN010000074">
    <property type="protein sequence ID" value="EAD5775806.1"/>
    <property type="molecule type" value="Genomic_DNA"/>
</dbReference>
<dbReference type="EMBL" id="AALGDA010000007">
    <property type="protein sequence ID" value="ECY9782054.1"/>
    <property type="molecule type" value="Genomic_DNA"/>
</dbReference>
<evidence type="ECO:0000313" key="14">
    <source>
        <dbReference type="EMBL" id="EAD1186261.1"/>
    </source>
</evidence>
<dbReference type="Proteomes" id="UP000376505">
    <property type="component" value="Unassembled WGS sequence"/>
</dbReference>
<evidence type="ECO:0000313" key="56">
    <source>
        <dbReference type="EMBL" id="ECB9475198.1"/>
    </source>
</evidence>
<dbReference type="Proteomes" id="UP000844471">
    <property type="component" value="Unassembled WGS sequence"/>
</dbReference>
<evidence type="ECO:0000313" key="116">
    <source>
        <dbReference type="Proteomes" id="UP000467536"/>
    </source>
</evidence>
<dbReference type="AlphaFoldDB" id="A0A0B8R3N7"/>
<evidence type="ECO:0000313" key="129">
    <source>
        <dbReference type="Proteomes" id="UP000544530"/>
    </source>
</evidence>
<evidence type="ECO:0000313" key="11">
    <source>
        <dbReference type="EMBL" id="EAC6547742.1"/>
    </source>
</evidence>
<evidence type="ECO:0000313" key="40">
    <source>
        <dbReference type="EMBL" id="EAG4462754.1"/>
    </source>
</evidence>
<dbReference type="EMBL" id="AAHZFY010000037">
    <property type="protein sequence ID" value="ECB9514694.1"/>
    <property type="molecule type" value="Genomic_DNA"/>
</dbReference>
<feature type="transmembrane region" description="Helical" evidence="6">
    <location>
        <begin position="248"/>
        <end position="272"/>
    </location>
</feature>
<evidence type="ECO:0000313" key="95">
    <source>
        <dbReference type="Proteomes" id="UP000336166"/>
    </source>
</evidence>
<evidence type="ECO:0000256" key="6">
    <source>
        <dbReference type="SAM" id="Phobius"/>
    </source>
</evidence>
<evidence type="ECO:0000313" key="59">
    <source>
        <dbReference type="EMBL" id="ECC1557946.1"/>
    </source>
</evidence>
<reference evidence="111 121" key="7">
    <citation type="submission" date="2019-04" db="EMBL/GenBank/DDBJ databases">
        <authorList>
            <consortium name="GenomeTrakr network: Whole genome sequencing for foodborne pathogen traceback"/>
        </authorList>
    </citation>
    <scope>NUCLEOTIDE SEQUENCE [LARGE SCALE GENOMIC DNA]</scope>
    <source>
        <strain evidence="42 131">CFSAN004300</strain>
        <strain evidence="43 121">CFSAN072474</strain>
        <strain evidence="62 103">FLAG-55987</strain>
        <strain evidence="54 111">PHLUSALM00088</strain>
    </source>
</reference>
<dbReference type="NCBIfam" id="TIGR00765">
    <property type="entry name" value="yihY_not_rbn"/>
    <property type="match status" value="1"/>
</dbReference>
<dbReference type="EMBL" id="AALAQH010000007">
    <property type="protein sequence ID" value="ECX6925390.1"/>
    <property type="molecule type" value="Genomic_DNA"/>
</dbReference>
<evidence type="ECO:0000313" key="90">
    <source>
        <dbReference type="EMBL" id="RKA05011.1"/>
    </source>
</evidence>
<proteinExistence type="predicted"/>
<dbReference type="Proteomes" id="UP000481141">
    <property type="component" value="Unassembled WGS sequence"/>
</dbReference>
<dbReference type="EMBL" id="AAIAJJ010000008">
    <property type="protein sequence ID" value="ECC1557946.1"/>
    <property type="molecule type" value="Genomic_DNA"/>
</dbReference>
<dbReference type="Proteomes" id="UP000843503">
    <property type="component" value="Unassembled WGS sequence"/>
</dbReference>
<evidence type="ECO:0000313" key="97">
    <source>
        <dbReference type="Proteomes" id="UP000339309"/>
    </source>
</evidence>
<dbReference type="Proteomes" id="UP000478682">
    <property type="component" value="Unassembled WGS sequence"/>
</dbReference>
<dbReference type="EMBL" id="AABFVG010000008">
    <property type="protein sequence ID" value="EAH2282802.1"/>
    <property type="molecule type" value="Genomic_DNA"/>
</dbReference>
<dbReference type="Proteomes" id="UP000358545">
    <property type="component" value="Unassembled WGS sequence"/>
</dbReference>
<dbReference type="EMBL" id="AABBAW010000009">
    <property type="protein sequence ID" value="EAG2516309.1"/>
    <property type="molecule type" value="Genomic_DNA"/>
</dbReference>
<dbReference type="EMBL" id="AABAWE010000029">
    <property type="protein sequence ID" value="EAG2088891.1"/>
    <property type="molecule type" value="Genomic_DNA"/>
</dbReference>
<evidence type="ECO:0000313" key="24">
    <source>
        <dbReference type="EMBL" id="EAE2355716.1"/>
    </source>
</evidence>
<dbReference type="EMBL" id="AAHZFN010000015">
    <property type="protein sequence ID" value="ECB9474334.1"/>
    <property type="molecule type" value="Genomic_DNA"/>
</dbReference>
<evidence type="ECO:0000313" key="101">
    <source>
        <dbReference type="Proteomes" id="UP000354255"/>
    </source>
</evidence>
<dbReference type="EMBL" id="AABGUK010000007">
    <property type="protein sequence ID" value="EAH4243248.1"/>
    <property type="molecule type" value="Genomic_DNA"/>
</dbReference>
<dbReference type="Proteomes" id="UP000467536">
    <property type="component" value="Unassembled WGS sequence"/>
</dbReference>
<evidence type="ECO:0000313" key="120">
    <source>
        <dbReference type="Proteomes" id="UP000489121"/>
    </source>
</evidence>
<evidence type="ECO:0000313" key="76">
    <source>
        <dbReference type="EMBL" id="HAB8399891.1"/>
    </source>
</evidence>
<evidence type="ECO:0000313" key="18">
    <source>
        <dbReference type="EMBL" id="EAD5774358.1"/>
    </source>
</evidence>